<protein>
    <submittedName>
        <fullName evidence="2">Uncharacterized protein</fullName>
    </submittedName>
</protein>
<sequence length="57" mass="6621">MTFEIIHKPTFTNQLLAIPKEYVVQILEKIEVLRDDPKPHDEKAEGRGQRAEGKPHK</sequence>
<dbReference type="InterPro" id="IPR035093">
    <property type="entry name" value="RelE/ParE_toxin_dom_sf"/>
</dbReference>
<dbReference type="Proteomes" id="UP000660380">
    <property type="component" value="Unassembled WGS sequence"/>
</dbReference>
<name>A0ABR8GV60_9CYAN</name>
<comment type="caution">
    <text evidence="2">The sequence shown here is derived from an EMBL/GenBank/DDBJ whole genome shotgun (WGS) entry which is preliminary data.</text>
</comment>
<gene>
    <name evidence="2" type="ORF">H6G81_21055</name>
</gene>
<keyword evidence="3" id="KW-1185">Reference proteome</keyword>
<reference evidence="2 3" key="1">
    <citation type="journal article" date="2020" name="ISME J.">
        <title>Comparative genomics reveals insights into cyanobacterial evolution and habitat adaptation.</title>
        <authorList>
            <person name="Chen M.Y."/>
            <person name="Teng W.K."/>
            <person name="Zhao L."/>
            <person name="Hu C.X."/>
            <person name="Zhou Y.K."/>
            <person name="Han B.P."/>
            <person name="Song L.R."/>
            <person name="Shu W.S."/>
        </authorList>
    </citation>
    <scope>NUCLEOTIDE SEQUENCE [LARGE SCALE GENOMIC DNA]</scope>
    <source>
        <strain evidence="2 3">FACHB-248</strain>
    </source>
</reference>
<evidence type="ECO:0000313" key="2">
    <source>
        <dbReference type="EMBL" id="MBD2606954.1"/>
    </source>
</evidence>
<accession>A0ABR8GV60</accession>
<organism evidence="2 3">
    <name type="scientific">Scytonema hofmannii FACHB-248</name>
    <dbReference type="NCBI Taxonomy" id="1842502"/>
    <lineage>
        <taxon>Bacteria</taxon>
        <taxon>Bacillati</taxon>
        <taxon>Cyanobacteriota</taxon>
        <taxon>Cyanophyceae</taxon>
        <taxon>Nostocales</taxon>
        <taxon>Scytonemataceae</taxon>
        <taxon>Scytonema</taxon>
    </lineage>
</organism>
<dbReference type="EMBL" id="JACJTA010000052">
    <property type="protein sequence ID" value="MBD2606954.1"/>
    <property type="molecule type" value="Genomic_DNA"/>
</dbReference>
<evidence type="ECO:0000256" key="1">
    <source>
        <dbReference type="SAM" id="MobiDB-lite"/>
    </source>
</evidence>
<dbReference type="SUPFAM" id="SSF143011">
    <property type="entry name" value="RelE-like"/>
    <property type="match status" value="1"/>
</dbReference>
<feature type="region of interest" description="Disordered" evidence="1">
    <location>
        <begin position="34"/>
        <end position="57"/>
    </location>
</feature>
<dbReference type="RefSeq" id="WP_186227471.1">
    <property type="nucleotide sequence ID" value="NZ_JACJTA010000052.1"/>
</dbReference>
<evidence type="ECO:0000313" key="3">
    <source>
        <dbReference type="Proteomes" id="UP000660380"/>
    </source>
</evidence>
<proteinExistence type="predicted"/>